<protein>
    <submittedName>
        <fullName evidence="1">GTPase-activating protein gyp8</fullName>
    </submittedName>
</protein>
<comment type="caution">
    <text evidence="1">The sequence shown here is derived from an EMBL/GenBank/DDBJ whole genome shotgun (WGS) entry which is preliminary data.</text>
</comment>
<evidence type="ECO:0000313" key="1">
    <source>
        <dbReference type="EMBL" id="KAK3681164.1"/>
    </source>
</evidence>
<reference evidence="1" key="1">
    <citation type="submission" date="2023-07" db="EMBL/GenBank/DDBJ databases">
        <title>Black Yeasts Isolated from many extreme environments.</title>
        <authorList>
            <person name="Coleine C."/>
            <person name="Stajich J.E."/>
            <person name="Selbmann L."/>
        </authorList>
    </citation>
    <scope>NUCLEOTIDE SEQUENCE</scope>
    <source>
        <strain evidence="1">CCFEE 5714</strain>
    </source>
</reference>
<accession>A0ACC3M9S0</accession>
<keyword evidence="2" id="KW-1185">Reference proteome</keyword>
<dbReference type="EMBL" id="JAUTXU010000412">
    <property type="protein sequence ID" value="KAK3681164.1"/>
    <property type="molecule type" value="Genomic_DNA"/>
</dbReference>
<proteinExistence type="predicted"/>
<dbReference type="Proteomes" id="UP001281147">
    <property type="component" value="Unassembled WGS sequence"/>
</dbReference>
<organism evidence="1 2">
    <name type="scientific">Vermiconidia calcicola</name>
    <dbReference type="NCBI Taxonomy" id="1690605"/>
    <lineage>
        <taxon>Eukaryota</taxon>
        <taxon>Fungi</taxon>
        <taxon>Dikarya</taxon>
        <taxon>Ascomycota</taxon>
        <taxon>Pezizomycotina</taxon>
        <taxon>Dothideomycetes</taxon>
        <taxon>Dothideomycetidae</taxon>
        <taxon>Mycosphaerellales</taxon>
        <taxon>Extremaceae</taxon>
        <taxon>Vermiconidia</taxon>
    </lineage>
</organism>
<name>A0ACC3M9S0_9PEZI</name>
<gene>
    <name evidence="1" type="primary">GYP8_2</name>
    <name evidence="1" type="ORF">LTR37_020986</name>
</gene>
<evidence type="ECO:0000313" key="2">
    <source>
        <dbReference type="Proteomes" id="UP001281147"/>
    </source>
</evidence>
<sequence length="239" mass="27433">MSGTEPHLHLLPAVLFAADPTLARHLSQTQPFFALPATLTLYAHEIEEYGSISRLFDFLLANEAVISVYLFAVVVISRRDELLEIEAEEPEMLHSILSKLPKPLDLDSLIQRTVSLFHEYPPEKLPGRTWSGISSSSVLKTTRDSNKLSQQTLSDGERYFKKEAAEIQRRDVLMHKQRQVQALARRYRRPVTWTGAAVFAAIFALYFRNYSPQYPSAAWGPVFVEVRHRLIEFWHRLAI</sequence>